<dbReference type="InterPro" id="IPR052520">
    <property type="entry name" value="ATL_DNA_repair"/>
</dbReference>
<dbReference type="Proteomes" id="UP000748332">
    <property type="component" value="Unassembled WGS sequence"/>
</dbReference>
<dbReference type="InterPro" id="IPR036388">
    <property type="entry name" value="WH-like_DNA-bd_sf"/>
</dbReference>
<reference evidence="3" key="1">
    <citation type="submission" date="2020-04" db="EMBL/GenBank/DDBJ databases">
        <authorList>
            <person name="Zhang T."/>
        </authorList>
    </citation>
    <scope>NUCLEOTIDE SEQUENCE</scope>
    <source>
        <strain evidence="3">HKST-UBA16</strain>
    </source>
</reference>
<sequence length="108" mass="12490">MKFFEQVYEIVKNIPEGKVSTYGQIASMLGNPRLARQVGFALRRLSTNEKDIPWWRVVNRDGYISINHGDGGIEKAIQAEMLKTDEVTFVEKYRVDLEHCLWICQKTA</sequence>
<proteinExistence type="predicted"/>
<dbReference type="InterPro" id="IPR014048">
    <property type="entry name" value="MethylDNA_cys_MeTrfase_DNA-bd"/>
</dbReference>
<reference evidence="3" key="2">
    <citation type="journal article" date="2021" name="Microbiome">
        <title>Successional dynamics and alternative stable states in a saline activated sludge microbial community over 9 years.</title>
        <authorList>
            <person name="Wang Y."/>
            <person name="Ye J."/>
            <person name="Ju F."/>
            <person name="Liu L."/>
            <person name="Boyd J.A."/>
            <person name="Deng Y."/>
            <person name="Parks D.H."/>
            <person name="Jiang X."/>
            <person name="Yin X."/>
            <person name="Woodcroft B.J."/>
            <person name="Tyson G.W."/>
            <person name="Hugenholtz P."/>
            <person name="Polz M.F."/>
            <person name="Zhang T."/>
        </authorList>
    </citation>
    <scope>NUCLEOTIDE SEQUENCE</scope>
    <source>
        <strain evidence="3">HKST-UBA16</strain>
    </source>
</reference>
<feature type="domain" description="Methylated-DNA-[protein]-cysteine S-methyltransferase DNA binding" evidence="2">
    <location>
        <begin position="3"/>
        <end position="84"/>
    </location>
</feature>
<evidence type="ECO:0000259" key="2">
    <source>
        <dbReference type="Pfam" id="PF01035"/>
    </source>
</evidence>
<dbReference type="Gene3D" id="1.10.10.10">
    <property type="entry name" value="Winged helix-like DNA-binding domain superfamily/Winged helix DNA-binding domain"/>
    <property type="match status" value="1"/>
</dbReference>
<gene>
    <name evidence="3" type="ORF">KC622_01915</name>
</gene>
<evidence type="ECO:0000256" key="1">
    <source>
        <dbReference type="ARBA" id="ARBA00022763"/>
    </source>
</evidence>
<evidence type="ECO:0000313" key="4">
    <source>
        <dbReference type="Proteomes" id="UP000748332"/>
    </source>
</evidence>
<dbReference type="PANTHER" id="PTHR42942">
    <property type="entry name" value="6-O-METHYLGUANINE DNA METHYLTRANSFERASE"/>
    <property type="match status" value="1"/>
</dbReference>
<dbReference type="AlphaFoldDB" id="A0A955HYU1"/>
<dbReference type="EMBL" id="JAGQLM010000078">
    <property type="protein sequence ID" value="MCA9375067.1"/>
    <property type="molecule type" value="Genomic_DNA"/>
</dbReference>
<dbReference type="Pfam" id="PF01035">
    <property type="entry name" value="DNA_binding_1"/>
    <property type="match status" value="1"/>
</dbReference>
<protein>
    <submittedName>
        <fullName evidence="3">MGMT family protein</fullName>
    </submittedName>
</protein>
<dbReference type="InterPro" id="IPR036217">
    <property type="entry name" value="MethylDNA_cys_MeTrfase_DNAb"/>
</dbReference>
<dbReference type="SUPFAM" id="SSF46767">
    <property type="entry name" value="Methylated DNA-protein cysteine methyltransferase, C-terminal domain"/>
    <property type="match status" value="1"/>
</dbReference>
<dbReference type="GO" id="GO:0003824">
    <property type="term" value="F:catalytic activity"/>
    <property type="evidence" value="ECO:0007669"/>
    <property type="project" value="InterPro"/>
</dbReference>
<organism evidence="3 4">
    <name type="scientific">Candidatus Dojkabacteria bacterium</name>
    <dbReference type="NCBI Taxonomy" id="2099670"/>
    <lineage>
        <taxon>Bacteria</taxon>
        <taxon>Candidatus Dojkabacteria</taxon>
    </lineage>
</organism>
<dbReference type="CDD" id="cd06445">
    <property type="entry name" value="ATase"/>
    <property type="match status" value="1"/>
</dbReference>
<dbReference type="PANTHER" id="PTHR42942:SF1">
    <property type="entry name" value="ALKYLTRANSFERASE-LIKE PROTEIN 1"/>
    <property type="match status" value="1"/>
</dbReference>
<name>A0A955HYU1_9BACT</name>
<dbReference type="GO" id="GO:0006281">
    <property type="term" value="P:DNA repair"/>
    <property type="evidence" value="ECO:0007669"/>
    <property type="project" value="InterPro"/>
</dbReference>
<accession>A0A955HYU1</accession>
<comment type="caution">
    <text evidence="3">The sequence shown here is derived from an EMBL/GenBank/DDBJ whole genome shotgun (WGS) entry which is preliminary data.</text>
</comment>
<keyword evidence="1" id="KW-0227">DNA damage</keyword>
<evidence type="ECO:0000313" key="3">
    <source>
        <dbReference type="EMBL" id="MCA9375067.1"/>
    </source>
</evidence>